<protein>
    <submittedName>
        <fullName evidence="2">Uncharacterized protein</fullName>
    </submittedName>
</protein>
<dbReference type="EMBL" id="JBAMIC010000001">
    <property type="protein sequence ID" value="KAK7115730.1"/>
    <property type="molecule type" value="Genomic_DNA"/>
</dbReference>
<reference evidence="2 3" key="1">
    <citation type="submission" date="2024-02" db="EMBL/GenBank/DDBJ databases">
        <title>Chromosome-scale genome assembly of the rough periwinkle Littorina saxatilis.</title>
        <authorList>
            <person name="De Jode A."/>
            <person name="Faria R."/>
            <person name="Formenti G."/>
            <person name="Sims Y."/>
            <person name="Smith T.P."/>
            <person name="Tracey A."/>
            <person name="Wood J.M.D."/>
            <person name="Zagrodzka Z.B."/>
            <person name="Johannesson K."/>
            <person name="Butlin R.K."/>
            <person name="Leder E.H."/>
        </authorList>
    </citation>
    <scope>NUCLEOTIDE SEQUENCE [LARGE SCALE GENOMIC DNA]</scope>
    <source>
        <strain evidence="2">Snail1</strain>
        <tissue evidence="2">Muscle</tissue>
    </source>
</reference>
<dbReference type="AlphaFoldDB" id="A0AAN9GR08"/>
<evidence type="ECO:0000256" key="1">
    <source>
        <dbReference type="SAM" id="MobiDB-lite"/>
    </source>
</evidence>
<sequence>MAEITASRTQEVARTPPQETSRTPQETPRTAQESKNAYNYQDSARMAAQESSRTYNNQDTVRATQRSMSRATLQPAVHDFNGNIIKKAMDDDQVVWLIGKSHAKIHPAATEYSYPVPASFRGSGAFGALQWESARLPNVSGPLGVPSHRSDRTSAWAEEVHRRHLARTARARARLSPKHRMIERVIPSGSSIMYDHNHHHHHSHHQNSSFSLSLPMPMNEDNMEDVRLTSLSRLSSRNENFHTARSRPATSGRYFDSSNGLRNRFNGPTGLRSRPTTASQSSGPGLSVRRITLHQKELMT</sequence>
<accession>A0AAN9GR08</accession>
<feature type="region of interest" description="Disordered" evidence="1">
    <location>
        <begin position="238"/>
        <end position="291"/>
    </location>
</feature>
<evidence type="ECO:0000313" key="2">
    <source>
        <dbReference type="EMBL" id="KAK7115730.1"/>
    </source>
</evidence>
<dbReference type="Proteomes" id="UP001374579">
    <property type="component" value="Unassembled WGS sequence"/>
</dbReference>
<evidence type="ECO:0000313" key="3">
    <source>
        <dbReference type="Proteomes" id="UP001374579"/>
    </source>
</evidence>
<feature type="compositionally biased region" description="Polar residues" evidence="1">
    <location>
        <begin position="274"/>
        <end position="284"/>
    </location>
</feature>
<comment type="caution">
    <text evidence="2">The sequence shown here is derived from an EMBL/GenBank/DDBJ whole genome shotgun (WGS) entry which is preliminary data.</text>
</comment>
<proteinExistence type="predicted"/>
<feature type="region of interest" description="Disordered" evidence="1">
    <location>
        <begin position="195"/>
        <end position="218"/>
    </location>
</feature>
<gene>
    <name evidence="2" type="ORF">V1264_001549</name>
</gene>
<feature type="region of interest" description="Disordered" evidence="1">
    <location>
        <begin position="1"/>
        <end position="39"/>
    </location>
</feature>
<name>A0AAN9GR08_9CAEN</name>
<organism evidence="2 3">
    <name type="scientific">Littorina saxatilis</name>
    <dbReference type="NCBI Taxonomy" id="31220"/>
    <lineage>
        <taxon>Eukaryota</taxon>
        <taxon>Metazoa</taxon>
        <taxon>Spiralia</taxon>
        <taxon>Lophotrochozoa</taxon>
        <taxon>Mollusca</taxon>
        <taxon>Gastropoda</taxon>
        <taxon>Caenogastropoda</taxon>
        <taxon>Littorinimorpha</taxon>
        <taxon>Littorinoidea</taxon>
        <taxon>Littorinidae</taxon>
        <taxon>Littorina</taxon>
    </lineage>
</organism>
<keyword evidence="3" id="KW-1185">Reference proteome</keyword>